<proteinExistence type="predicted"/>
<sequence>MTVLTDVLTKAKDKCTVGQARVLKAEKLNYPQSFSKAFLYKSTASSNPLAPYSRFPSLFRSVKNGHLLEGIVAVKQNVQIKIKIVKEFQHRSIIAPTDHVVETYGSKRSVDRIRRKRAEISPNATRATESKREQSGGIGRNVEQPRRMRWETVKSKISEQREQTSFWKCLVIGTTCFVYEERLETTTHQVFGGTENKMRNTMVVLQLADSNFQGRAKILHQLDTGKQKVDDYDGEKDDDNMEGIGGQIYGSRNVLKLDELAFTERSNLMANKRCQLPNRSFRKQRKSYEEVHVPALKPCIAPMRSLVQEMVSYFGKRLGTYNLTVFELTGAISRLSQRRKDGVETYTQLEKSGLIKYDAFPRVFASGEIRNITVREEEELEMQKLMKRGFANMVNVTQTASLLLRAIFEIVLHASGFSCGQMFNVVQTDRLAHVAVHVPVASVPQDARGDHGEDR</sequence>
<keyword evidence="4" id="KW-1185">Reference proteome</keyword>
<name>B0XEG7_CULQU</name>
<dbReference type="VEuPathDB" id="VectorBase:CQUJHB004289"/>
<dbReference type="HOGENOM" id="CLU_601654_0_0_1"/>
<dbReference type="EMBL" id="DS232830">
    <property type="protein sequence ID" value="EDS25964.1"/>
    <property type="molecule type" value="Genomic_DNA"/>
</dbReference>
<accession>B0XEG7</accession>
<dbReference type="eggNOG" id="KOG0951">
    <property type="taxonomic scope" value="Eukaryota"/>
</dbReference>
<feature type="region of interest" description="Disordered" evidence="1">
    <location>
        <begin position="120"/>
        <end position="142"/>
    </location>
</feature>
<evidence type="ECO:0000313" key="2">
    <source>
        <dbReference type="EMBL" id="EDS25964.1"/>
    </source>
</evidence>
<evidence type="ECO:0000313" key="3">
    <source>
        <dbReference type="EnsemblMetazoa" id="CPIJ017850-PA"/>
    </source>
</evidence>
<evidence type="ECO:0000313" key="4">
    <source>
        <dbReference type="Proteomes" id="UP000002320"/>
    </source>
</evidence>
<dbReference type="OrthoDB" id="5575at2759"/>
<organism>
    <name type="scientific">Culex quinquefasciatus</name>
    <name type="common">Southern house mosquito</name>
    <name type="synonym">Culex pungens</name>
    <dbReference type="NCBI Taxonomy" id="7176"/>
    <lineage>
        <taxon>Eukaryota</taxon>
        <taxon>Metazoa</taxon>
        <taxon>Ecdysozoa</taxon>
        <taxon>Arthropoda</taxon>
        <taxon>Hexapoda</taxon>
        <taxon>Insecta</taxon>
        <taxon>Pterygota</taxon>
        <taxon>Neoptera</taxon>
        <taxon>Endopterygota</taxon>
        <taxon>Diptera</taxon>
        <taxon>Nematocera</taxon>
        <taxon>Culicoidea</taxon>
        <taxon>Culicidae</taxon>
        <taxon>Culicinae</taxon>
        <taxon>Culicini</taxon>
        <taxon>Culex</taxon>
        <taxon>Culex</taxon>
    </lineage>
</organism>
<dbReference type="STRING" id="7176.B0XEG7"/>
<dbReference type="EnsemblMetazoa" id="CPIJ017850-RA">
    <property type="protein sequence ID" value="CPIJ017850-PA"/>
    <property type="gene ID" value="CPIJ017850"/>
</dbReference>
<dbReference type="KEGG" id="cqu:CpipJ_CPIJ017850"/>
<dbReference type="VEuPathDB" id="VectorBase:CPIJ017850"/>
<protein>
    <submittedName>
        <fullName evidence="2 3">U520</fullName>
    </submittedName>
</protein>
<reference evidence="2" key="1">
    <citation type="submission" date="2007-03" db="EMBL/GenBank/DDBJ databases">
        <title>Annotation of Culex pipiens quinquefasciatus.</title>
        <authorList>
            <consortium name="The Broad Institute Genome Sequencing Platform"/>
            <person name="Atkinson P.W."/>
            <person name="Hemingway J."/>
            <person name="Christensen B.M."/>
            <person name="Higgs S."/>
            <person name="Kodira C."/>
            <person name="Hannick L."/>
            <person name="Megy K."/>
            <person name="O'Leary S."/>
            <person name="Pearson M."/>
            <person name="Haas B.J."/>
            <person name="Mauceli E."/>
            <person name="Wortman J.R."/>
            <person name="Lee N.H."/>
            <person name="Guigo R."/>
            <person name="Stanke M."/>
            <person name="Alvarado L."/>
            <person name="Amedeo P."/>
            <person name="Antoine C.H."/>
            <person name="Arensburger P."/>
            <person name="Bidwell S.L."/>
            <person name="Crawford M."/>
            <person name="Camaro F."/>
            <person name="Devon K."/>
            <person name="Engels R."/>
            <person name="Hammond M."/>
            <person name="Howarth C."/>
            <person name="Koehrsen M."/>
            <person name="Lawson D."/>
            <person name="Montgomery P."/>
            <person name="Nene V."/>
            <person name="Nusbaum C."/>
            <person name="Puiu D."/>
            <person name="Romero-Severson J."/>
            <person name="Severson D.W."/>
            <person name="Shumway M."/>
            <person name="Sisk P."/>
            <person name="Stolte C."/>
            <person name="Zeng Q."/>
            <person name="Eisenstadt E."/>
            <person name="Fraser-Liggett C."/>
            <person name="Strausberg R."/>
            <person name="Galagan J."/>
            <person name="Birren B."/>
            <person name="Collins F.H."/>
        </authorList>
    </citation>
    <scope>NUCLEOTIDE SEQUENCE [LARGE SCALE GENOMIC DNA]</scope>
    <source>
        <strain evidence="2">JHB</strain>
    </source>
</reference>
<dbReference type="AlphaFoldDB" id="B0XEG7"/>
<dbReference type="InParanoid" id="B0XEG7"/>
<dbReference type="Proteomes" id="UP000002320">
    <property type="component" value="Unassembled WGS sequence"/>
</dbReference>
<evidence type="ECO:0000256" key="1">
    <source>
        <dbReference type="SAM" id="MobiDB-lite"/>
    </source>
</evidence>
<reference evidence="3" key="2">
    <citation type="submission" date="2020-05" db="UniProtKB">
        <authorList>
            <consortium name="EnsemblMetazoa"/>
        </authorList>
    </citation>
    <scope>IDENTIFICATION</scope>
    <source>
        <strain evidence="3">JHB</strain>
    </source>
</reference>
<gene>
    <name evidence="3" type="primary">6051629</name>
    <name evidence="2" type="ORF">CpipJ_CPIJ017850</name>
</gene>